<dbReference type="AlphaFoldDB" id="A0A6L9ECC3"/>
<comment type="caution">
    <text evidence="1">The sequence shown here is derived from an EMBL/GenBank/DDBJ whole genome shotgun (WGS) entry which is preliminary data.</text>
</comment>
<evidence type="ECO:0000313" key="2">
    <source>
        <dbReference type="Proteomes" id="UP000475249"/>
    </source>
</evidence>
<proteinExistence type="predicted"/>
<gene>
    <name evidence="1" type="ORF">GTQ38_10360</name>
</gene>
<dbReference type="EMBL" id="WXYO01000005">
    <property type="protein sequence ID" value="NAS12404.1"/>
    <property type="molecule type" value="Genomic_DNA"/>
</dbReference>
<protein>
    <submittedName>
        <fullName evidence="1">Uncharacterized protein</fullName>
    </submittedName>
</protein>
<dbReference type="RefSeq" id="WP_161435452.1">
    <property type="nucleotide sequence ID" value="NZ_WXYO01000005.1"/>
</dbReference>
<accession>A0A6L9ECC3</accession>
<organism evidence="1 2">
    <name type="scientific">Poritiphilus flavus</name>
    <dbReference type="NCBI Taxonomy" id="2697053"/>
    <lineage>
        <taxon>Bacteria</taxon>
        <taxon>Pseudomonadati</taxon>
        <taxon>Bacteroidota</taxon>
        <taxon>Flavobacteriia</taxon>
        <taxon>Flavobacteriales</taxon>
        <taxon>Flavobacteriaceae</taxon>
        <taxon>Poritiphilus</taxon>
    </lineage>
</organism>
<evidence type="ECO:0000313" key="1">
    <source>
        <dbReference type="EMBL" id="NAS12404.1"/>
    </source>
</evidence>
<sequence>MKLGEKIFRKDQPLWGKPVVAYDKSKMNELLSEVPISENGHEQISAKAAVPEISLETELYLILNS</sequence>
<name>A0A6L9ECC3_9FLAO</name>
<keyword evidence="2" id="KW-1185">Reference proteome</keyword>
<dbReference type="Proteomes" id="UP000475249">
    <property type="component" value="Unassembled WGS sequence"/>
</dbReference>
<reference evidence="1 2" key="1">
    <citation type="submission" date="2020-01" db="EMBL/GenBank/DDBJ databases">
        <title>Bacteria diversity of Porities sp.</title>
        <authorList>
            <person name="Wang G."/>
        </authorList>
    </citation>
    <scope>NUCLEOTIDE SEQUENCE [LARGE SCALE GENOMIC DNA]</scope>
    <source>
        <strain evidence="1 2">R33</strain>
    </source>
</reference>